<evidence type="ECO:0000313" key="5">
    <source>
        <dbReference type="EMBL" id="OLF48097.1"/>
    </source>
</evidence>
<dbReference type="InterPro" id="IPR000055">
    <property type="entry name" value="Restrct_endonuc_typeI_TRD"/>
</dbReference>
<keyword evidence="3" id="KW-0238">DNA-binding</keyword>
<dbReference type="Proteomes" id="UP000186890">
    <property type="component" value="Unassembled WGS sequence"/>
</dbReference>
<keyword evidence="6" id="KW-1185">Reference proteome</keyword>
<accession>A0A1Q8E8H7</accession>
<evidence type="ECO:0000256" key="3">
    <source>
        <dbReference type="ARBA" id="ARBA00023125"/>
    </source>
</evidence>
<evidence type="ECO:0000313" key="6">
    <source>
        <dbReference type="Proteomes" id="UP000186890"/>
    </source>
</evidence>
<proteinExistence type="inferred from homology"/>
<comment type="similarity">
    <text evidence="1">Belongs to the type-I restriction system S methylase family.</text>
</comment>
<evidence type="ECO:0000256" key="1">
    <source>
        <dbReference type="ARBA" id="ARBA00010923"/>
    </source>
</evidence>
<dbReference type="SUPFAM" id="SSF116734">
    <property type="entry name" value="DNA methylase specificity domain"/>
    <property type="match status" value="1"/>
</dbReference>
<comment type="caution">
    <text evidence="5">The sequence shown here is derived from an EMBL/GenBank/DDBJ whole genome shotgun (WGS) entry which is preliminary data.</text>
</comment>
<dbReference type="GO" id="GO:0003677">
    <property type="term" value="F:DNA binding"/>
    <property type="evidence" value="ECO:0007669"/>
    <property type="project" value="UniProtKB-KW"/>
</dbReference>
<organism evidence="5 6">
    <name type="scientific">Streptococcus cuniculi</name>
    <dbReference type="NCBI Taxonomy" id="1432788"/>
    <lineage>
        <taxon>Bacteria</taxon>
        <taxon>Bacillati</taxon>
        <taxon>Bacillota</taxon>
        <taxon>Bacilli</taxon>
        <taxon>Lactobacillales</taxon>
        <taxon>Streptococcaceae</taxon>
        <taxon>Streptococcus</taxon>
    </lineage>
</organism>
<protein>
    <recommendedName>
        <fullName evidence="4">Type I restriction modification DNA specificity domain-containing protein</fullName>
    </recommendedName>
</protein>
<gene>
    <name evidence="5" type="ORF">BU202_03640</name>
</gene>
<keyword evidence="2" id="KW-0680">Restriction system</keyword>
<evidence type="ECO:0000259" key="4">
    <source>
        <dbReference type="Pfam" id="PF01420"/>
    </source>
</evidence>
<reference evidence="6" key="1">
    <citation type="submission" date="2016-12" db="EMBL/GenBank/DDBJ databases">
        <authorList>
            <person name="Gulvik C.A."/>
        </authorList>
    </citation>
    <scope>NUCLEOTIDE SEQUENCE [LARGE SCALE GENOMIC DNA]</scope>
    <source>
        <strain evidence="6">NED12-00049-6B</strain>
    </source>
</reference>
<dbReference type="AlphaFoldDB" id="A0A1Q8E8H7"/>
<dbReference type="Pfam" id="PF01420">
    <property type="entry name" value="Methylase_S"/>
    <property type="match status" value="1"/>
</dbReference>
<dbReference type="EMBL" id="MSJM01000003">
    <property type="protein sequence ID" value="OLF48097.1"/>
    <property type="molecule type" value="Genomic_DNA"/>
</dbReference>
<feature type="domain" description="Type I restriction modification DNA specificity" evidence="4">
    <location>
        <begin position="2"/>
        <end position="148"/>
    </location>
</feature>
<dbReference type="InterPro" id="IPR044946">
    <property type="entry name" value="Restrct_endonuc_typeI_TRD_sf"/>
</dbReference>
<dbReference type="GO" id="GO:0009307">
    <property type="term" value="P:DNA restriction-modification system"/>
    <property type="evidence" value="ECO:0007669"/>
    <property type="project" value="UniProtKB-KW"/>
</dbReference>
<evidence type="ECO:0000256" key="2">
    <source>
        <dbReference type="ARBA" id="ARBA00022747"/>
    </source>
</evidence>
<sequence>MGEVLQKQIKGKAQSEKLSIGNVEYLDAARLNGENIFLSNGIRDVNADDILIMWDGASAGKVYIGFEGVLGSTLKAYTTKKEVSSKFVYQYLSANEDEIFRKYRTPNIPHVIKNFTDIFNIPVPCLAEQTTIGTIFSTLDTLLTLHQRE</sequence>
<dbReference type="Gene3D" id="3.90.220.20">
    <property type="entry name" value="DNA methylase specificity domains"/>
    <property type="match status" value="1"/>
</dbReference>
<name>A0A1Q8E8H7_9STRE</name>